<dbReference type="Proteomes" id="UP000324222">
    <property type="component" value="Unassembled WGS sequence"/>
</dbReference>
<evidence type="ECO:0000313" key="1">
    <source>
        <dbReference type="EMBL" id="MPD00245.1"/>
    </source>
</evidence>
<evidence type="ECO:0000313" key="2">
    <source>
        <dbReference type="Proteomes" id="UP000324222"/>
    </source>
</evidence>
<keyword evidence="2" id="KW-1185">Reference proteome</keyword>
<reference evidence="1 2" key="1">
    <citation type="submission" date="2019-05" db="EMBL/GenBank/DDBJ databases">
        <title>Another draft genome of Portunus trituberculatus and its Hox gene families provides insights of decapod evolution.</title>
        <authorList>
            <person name="Jeong J.-H."/>
            <person name="Song I."/>
            <person name="Kim S."/>
            <person name="Choi T."/>
            <person name="Kim D."/>
            <person name="Ryu S."/>
            <person name="Kim W."/>
        </authorList>
    </citation>
    <scope>NUCLEOTIDE SEQUENCE [LARGE SCALE GENOMIC DNA]</scope>
    <source>
        <tissue evidence="1">Muscle</tissue>
    </source>
</reference>
<gene>
    <name evidence="1" type="ORF">E2C01_095705</name>
</gene>
<dbReference type="EMBL" id="VSRR010122077">
    <property type="protein sequence ID" value="MPD00245.1"/>
    <property type="molecule type" value="Genomic_DNA"/>
</dbReference>
<organism evidence="1 2">
    <name type="scientific">Portunus trituberculatus</name>
    <name type="common">Swimming crab</name>
    <name type="synonym">Neptunus trituberculatus</name>
    <dbReference type="NCBI Taxonomy" id="210409"/>
    <lineage>
        <taxon>Eukaryota</taxon>
        <taxon>Metazoa</taxon>
        <taxon>Ecdysozoa</taxon>
        <taxon>Arthropoda</taxon>
        <taxon>Crustacea</taxon>
        <taxon>Multicrustacea</taxon>
        <taxon>Malacostraca</taxon>
        <taxon>Eumalacostraca</taxon>
        <taxon>Eucarida</taxon>
        <taxon>Decapoda</taxon>
        <taxon>Pleocyemata</taxon>
        <taxon>Brachyura</taxon>
        <taxon>Eubrachyura</taxon>
        <taxon>Portunoidea</taxon>
        <taxon>Portunidae</taxon>
        <taxon>Portuninae</taxon>
        <taxon>Portunus</taxon>
    </lineage>
</organism>
<sequence length="63" mass="7255">MLTDRGPLFHYERLQRRKARRRRCSTQWTDGTPGLPGLMPPWTTPTAAQCRFLLCCPPLSLTP</sequence>
<name>A0A5B7K6G1_PORTR</name>
<dbReference type="AlphaFoldDB" id="A0A5B7K6G1"/>
<accession>A0A5B7K6G1</accession>
<comment type="caution">
    <text evidence="1">The sequence shown here is derived from an EMBL/GenBank/DDBJ whole genome shotgun (WGS) entry which is preliminary data.</text>
</comment>
<proteinExistence type="predicted"/>
<protein>
    <submittedName>
        <fullName evidence="1">Uncharacterized protein</fullName>
    </submittedName>
</protein>